<dbReference type="RefSeq" id="WP_165903470.1">
    <property type="nucleotide sequence ID" value="NZ_SMAO01000012.1"/>
</dbReference>
<dbReference type="InterPro" id="IPR029063">
    <property type="entry name" value="SAM-dependent_MTases_sf"/>
</dbReference>
<dbReference type="GO" id="GO:0032259">
    <property type="term" value="P:methylation"/>
    <property type="evidence" value="ECO:0007669"/>
    <property type="project" value="UniProtKB-KW"/>
</dbReference>
<dbReference type="EMBL" id="SMAO01000012">
    <property type="protein sequence ID" value="TCT18704.1"/>
    <property type="molecule type" value="Genomic_DNA"/>
</dbReference>
<reference evidence="2 3" key="1">
    <citation type="submission" date="2019-03" db="EMBL/GenBank/DDBJ databases">
        <title>Genomic Encyclopedia of Type Strains, Phase IV (KMG-IV): sequencing the most valuable type-strain genomes for metagenomic binning, comparative biology and taxonomic classification.</title>
        <authorList>
            <person name="Goeker M."/>
        </authorList>
    </citation>
    <scope>NUCLEOTIDE SEQUENCE [LARGE SCALE GENOMIC DNA]</scope>
    <source>
        <strain evidence="2 3">DSM 13587</strain>
    </source>
</reference>
<accession>A0A4R3MR58</accession>
<keyword evidence="1 2" id="KW-0808">Transferase</keyword>
<dbReference type="Proteomes" id="UP000295717">
    <property type="component" value="Unassembled WGS sequence"/>
</dbReference>
<dbReference type="GO" id="GO:0008168">
    <property type="term" value="F:methyltransferase activity"/>
    <property type="evidence" value="ECO:0007669"/>
    <property type="project" value="UniProtKB-KW"/>
</dbReference>
<gene>
    <name evidence="2" type="ORF">EDC35_11227</name>
</gene>
<protein>
    <submittedName>
        <fullName evidence="2">Methyltransferase family protein</fullName>
    </submittedName>
</protein>
<dbReference type="PANTHER" id="PTHR43861">
    <property type="entry name" value="TRANS-ACONITATE 2-METHYLTRANSFERASE-RELATED"/>
    <property type="match status" value="1"/>
</dbReference>
<evidence type="ECO:0000313" key="3">
    <source>
        <dbReference type="Proteomes" id="UP000295717"/>
    </source>
</evidence>
<dbReference type="PANTHER" id="PTHR43861:SF3">
    <property type="entry name" value="PUTATIVE (AFU_ORTHOLOGUE AFUA_2G14390)-RELATED"/>
    <property type="match status" value="1"/>
</dbReference>
<dbReference type="Pfam" id="PF13489">
    <property type="entry name" value="Methyltransf_23"/>
    <property type="match status" value="1"/>
</dbReference>
<dbReference type="CDD" id="cd02440">
    <property type="entry name" value="AdoMet_MTases"/>
    <property type="match status" value="1"/>
</dbReference>
<evidence type="ECO:0000313" key="2">
    <source>
        <dbReference type="EMBL" id="TCT18704.1"/>
    </source>
</evidence>
<dbReference type="SUPFAM" id="SSF53335">
    <property type="entry name" value="S-adenosyl-L-methionine-dependent methyltransferases"/>
    <property type="match status" value="1"/>
</dbReference>
<organism evidence="2 3">
    <name type="scientific">Thiobaca trueperi</name>
    <dbReference type="NCBI Taxonomy" id="127458"/>
    <lineage>
        <taxon>Bacteria</taxon>
        <taxon>Pseudomonadati</taxon>
        <taxon>Pseudomonadota</taxon>
        <taxon>Gammaproteobacteria</taxon>
        <taxon>Chromatiales</taxon>
        <taxon>Chromatiaceae</taxon>
        <taxon>Thiobaca</taxon>
    </lineage>
</organism>
<comment type="caution">
    <text evidence="2">The sequence shown here is derived from an EMBL/GenBank/DDBJ whole genome shotgun (WGS) entry which is preliminary data.</text>
</comment>
<proteinExistence type="predicted"/>
<keyword evidence="2" id="KW-0489">Methyltransferase</keyword>
<dbReference type="AlphaFoldDB" id="A0A4R3MR58"/>
<keyword evidence="3" id="KW-1185">Reference proteome</keyword>
<dbReference type="Gene3D" id="3.40.50.150">
    <property type="entry name" value="Vaccinia Virus protein VP39"/>
    <property type="match status" value="1"/>
</dbReference>
<sequence length="267" mass="29238">MQCPICGSHEKEVFAAKYVRAACCSNALCGHIWAVDALPDAGVQIKISPEQEENRYRARNKDLAQFLIKRRLLAPDYRLLDLGSGAGHILAALTEAVGSLQIVAVEPDPSGLARLRAQGFTAYSSLADVSDGDFNSVTMIEVIEHLSDPIDVLTQVRNRMADGGMIFFTTPVGETRYGGRGTNAYDTPEHVHFFTERSLALAFDKADFTQFRLETVNEMTGVLTAGAKGQLKNLLRPLRARVLGHRHLTGFAMKGQKLNRATAKPKP</sequence>
<name>A0A4R3MR58_9GAMM</name>
<evidence type="ECO:0000256" key="1">
    <source>
        <dbReference type="ARBA" id="ARBA00022679"/>
    </source>
</evidence>